<dbReference type="GO" id="GO:0016301">
    <property type="term" value="F:kinase activity"/>
    <property type="evidence" value="ECO:0007669"/>
    <property type="project" value="UniProtKB-KW"/>
</dbReference>
<evidence type="ECO:0000256" key="1">
    <source>
        <dbReference type="ARBA" id="ARBA00002486"/>
    </source>
</evidence>
<keyword evidence="4" id="KW-0808">Transferase</keyword>
<comment type="function">
    <text evidence="1">Transcriptional repressor of xylose-utilizing enzymes.</text>
</comment>
<dbReference type="RefSeq" id="WP_073006777.1">
    <property type="nucleotide sequence ID" value="NZ_FQZO01000003.1"/>
</dbReference>
<dbReference type="SUPFAM" id="SSF53067">
    <property type="entry name" value="Actin-like ATPase domain"/>
    <property type="match status" value="1"/>
</dbReference>
<dbReference type="STRING" id="1121298.SAMN05444401_2383"/>
<dbReference type="Pfam" id="PF00480">
    <property type="entry name" value="ROK"/>
    <property type="match status" value="1"/>
</dbReference>
<evidence type="ECO:0000313" key="4">
    <source>
        <dbReference type="EMBL" id="SHJ17606.1"/>
    </source>
</evidence>
<evidence type="ECO:0000256" key="3">
    <source>
        <dbReference type="ARBA" id="ARBA00022629"/>
    </source>
</evidence>
<dbReference type="Proteomes" id="UP000184080">
    <property type="component" value="Unassembled WGS sequence"/>
</dbReference>
<proteinExistence type="inferred from homology"/>
<accession>A0A1M6H616</accession>
<name>A0A1M6H616_9CLOT</name>
<keyword evidence="4" id="KW-0418">Kinase</keyword>
<dbReference type="GO" id="GO:0042732">
    <property type="term" value="P:D-xylose metabolic process"/>
    <property type="evidence" value="ECO:0007669"/>
    <property type="project" value="UniProtKB-KW"/>
</dbReference>
<evidence type="ECO:0000313" key="5">
    <source>
        <dbReference type="Proteomes" id="UP000184080"/>
    </source>
</evidence>
<comment type="similarity">
    <text evidence="2">Belongs to the ROK (NagC/XylR) family.</text>
</comment>
<keyword evidence="3" id="KW-0859">Xylose metabolism</keyword>
<dbReference type="InterPro" id="IPR043129">
    <property type="entry name" value="ATPase_NBD"/>
</dbReference>
<dbReference type="AlphaFoldDB" id="A0A1M6H616"/>
<keyword evidence="5" id="KW-1185">Reference proteome</keyword>
<dbReference type="InterPro" id="IPR036388">
    <property type="entry name" value="WH-like_DNA-bd_sf"/>
</dbReference>
<evidence type="ECO:0000256" key="2">
    <source>
        <dbReference type="ARBA" id="ARBA00006479"/>
    </source>
</evidence>
<dbReference type="OrthoDB" id="9796533at2"/>
<dbReference type="InterPro" id="IPR000600">
    <property type="entry name" value="ROK"/>
</dbReference>
<dbReference type="Gene3D" id="3.30.420.40">
    <property type="match status" value="2"/>
</dbReference>
<gene>
    <name evidence="4" type="ORF">SAMN05444401_2383</name>
</gene>
<dbReference type="PANTHER" id="PTHR18964:SF149">
    <property type="entry name" value="BIFUNCTIONAL UDP-N-ACETYLGLUCOSAMINE 2-EPIMERASE_N-ACETYLMANNOSAMINE KINASE"/>
    <property type="match status" value="1"/>
</dbReference>
<dbReference type="PANTHER" id="PTHR18964">
    <property type="entry name" value="ROK (REPRESSOR, ORF, KINASE) FAMILY"/>
    <property type="match status" value="1"/>
</dbReference>
<dbReference type="Gene3D" id="1.10.10.10">
    <property type="entry name" value="Winged helix-like DNA-binding domain superfamily/Winged helix DNA-binding domain"/>
    <property type="match status" value="1"/>
</dbReference>
<reference evidence="4 5" key="1">
    <citation type="submission" date="2016-11" db="EMBL/GenBank/DDBJ databases">
        <authorList>
            <person name="Jaros S."/>
            <person name="Januszkiewicz K."/>
            <person name="Wedrychowicz H."/>
        </authorList>
    </citation>
    <scope>NUCLEOTIDE SEQUENCE [LARGE SCALE GENOMIC DNA]</scope>
    <source>
        <strain evidence="4 5">DSM 21864</strain>
    </source>
</reference>
<dbReference type="InterPro" id="IPR036390">
    <property type="entry name" value="WH_DNA-bd_sf"/>
</dbReference>
<dbReference type="SUPFAM" id="SSF46785">
    <property type="entry name" value="Winged helix' DNA-binding domain"/>
    <property type="match status" value="1"/>
</dbReference>
<protein>
    <submittedName>
        <fullName evidence="4">Sugar kinase of the NBD/HSP70 family, may contain an N-terminal HTH domain</fullName>
    </submittedName>
</protein>
<sequence>MKIEQTKDIRTANRMKIIETIVKNKAISRAKISELTGLNKATVSTIVKEWIDLDILRETDLGDSTGGRKPIMLMQIANAGYCISMDMGVTKIRVILTDLCNNIIETHNIPLVGNHFVTNYKQLYTLLDKLIDKMPPSSYGLVGIGVSVRGVVDLEGVIRNMPILKWRNIDIMNLLKERYHVPVFVNNDGNLMAISEQKNNPEYNNFSVINITDVISTGLVINGKLVQGHHGFANAVGHHTVNFNETHQCSCGKYGCWEQYCSNDAVIKEMNRHLEKPIREIEEFIALVKTQNPIAIEVLNKFARYLAVGISNIIFILDCEVIIINSIIVSAFPYIIPEVLKNIVLPITQTQDILISKLGENAALLGASEQCIYNFLSILANPQKNE</sequence>
<organism evidence="4 5">
    <name type="scientific">Clostridium amylolyticum</name>
    <dbReference type="NCBI Taxonomy" id="1121298"/>
    <lineage>
        <taxon>Bacteria</taxon>
        <taxon>Bacillati</taxon>
        <taxon>Bacillota</taxon>
        <taxon>Clostridia</taxon>
        <taxon>Eubacteriales</taxon>
        <taxon>Clostridiaceae</taxon>
        <taxon>Clostridium</taxon>
    </lineage>
</organism>
<keyword evidence="3" id="KW-0119">Carbohydrate metabolism</keyword>
<dbReference type="EMBL" id="FQZO01000003">
    <property type="protein sequence ID" value="SHJ17606.1"/>
    <property type="molecule type" value="Genomic_DNA"/>
</dbReference>